<dbReference type="GO" id="GO:0003677">
    <property type="term" value="F:DNA binding"/>
    <property type="evidence" value="ECO:0007669"/>
    <property type="project" value="UniProtKB-KW"/>
</dbReference>
<sequence>MSVMLQKLNNIRSLRAMARDFSIDVLEEMLGKVRIVTEEKRNEEQFAAQQRAEQQEKINTWLELMQADGISPEELADMKAALVTTPKKRATRPAKYQFTDFNGEVKTWTGQGRTPKPIAQAMAEGKSLNDFLI</sequence>
<comment type="caution">
    <text evidence="7">The sequence shown here is derived from an EMBL/GenBank/DDBJ whole genome shotgun (WGS) entry which is preliminary data.</text>
</comment>
<dbReference type="Gene3D" id="4.10.430.10">
    <property type="entry name" value="Histone-like protein H-NS, C-terminal domain"/>
    <property type="match status" value="1"/>
</dbReference>
<accession>A0ABV0HK76</accession>
<evidence type="ECO:0000256" key="5">
    <source>
        <dbReference type="PIRNR" id="PIRNR002096"/>
    </source>
</evidence>
<protein>
    <recommendedName>
        <fullName evidence="5">DNA-binding protein</fullName>
    </recommendedName>
</protein>
<evidence type="ECO:0000259" key="6">
    <source>
        <dbReference type="SMART" id="SM00528"/>
    </source>
</evidence>
<gene>
    <name evidence="7" type="primary">stpA</name>
    <name evidence="7" type="ORF">VSR74_13200</name>
</gene>
<dbReference type="InterPro" id="IPR027454">
    <property type="entry name" value="Histone_HNS_N"/>
</dbReference>
<dbReference type="EMBL" id="JAYMYY010000003">
    <property type="protein sequence ID" value="MEO3990763.1"/>
    <property type="molecule type" value="Genomic_DNA"/>
</dbReference>
<comment type="similarity">
    <text evidence="2 5">Belongs to the histone-like protein H-NS family.</text>
</comment>
<keyword evidence="4 5" id="KW-0238">DNA-binding</keyword>
<evidence type="ECO:0000256" key="1">
    <source>
        <dbReference type="ARBA" id="ARBA00004453"/>
    </source>
</evidence>
<dbReference type="Pfam" id="PF00816">
    <property type="entry name" value="Histone_HNS"/>
    <property type="match status" value="1"/>
</dbReference>
<name>A0ABV0HK76_9ENTR</name>
<feature type="domain" description="DNA-binding protein H-NS-like C-terminal" evidence="6">
    <location>
        <begin position="86"/>
        <end position="133"/>
    </location>
</feature>
<reference evidence="7 8" key="1">
    <citation type="submission" date="2024-01" db="EMBL/GenBank/DDBJ databases">
        <title>Pseudocitrobacter sp. Endophytic strain Cyp-38L.</title>
        <authorList>
            <person name="Amer M.A."/>
            <person name="Hamed S.M."/>
        </authorList>
    </citation>
    <scope>NUCLEOTIDE SEQUENCE [LARGE SCALE GENOMIC DNA]</scope>
    <source>
        <strain evidence="7 8">Cyp38S</strain>
    </source>
</reference>
<dbReference type="RefSeq" id="WP_347795253.1">
    <property type="nucleotide sequence ID" value="NZ_JAYMYY010000003.1"/>
</dbReference>
<dbReference type="SMART" id="SM00528">
    <property type="entry name" value="HNS"/>
    <property type="match status" value="1"/>
</dbReference>
<dbReference type="Pfam" id="PF22470">
    <property type="entry name" value="Histone_HNS_N"/>
    <property type="match status" value="1"/>
</dbReference>
<keyword evidence="8" id="KW-1185">Reference proteome</keyword>
<evidence type="ECO:0000313" key="8">
    <source>
        <dbReference type="Proteomes" id="UP001444146"/>
    </source>
</evidence>
<organism evidence="7 8">
    <name type="scientific">Pseudocitrobacter cyperus</name>
    <dbReference type="NCBI Taxonomy" id="3112843"/>
    <lineage>
        <taxon>Bacteria</taxon>
        <taxon>Pseudomonadati</taxon>
        <taxon>Pseudomonadota</taxon>
        <taxon>Gammaproteobacteria</taxon>
        <taxon>Enterobacterales</taxon>
        <taxon>Enterobacteriaceae</taxon>
        <taxon>Pseudocitrobacter</taxon>
    </lineage>
</organism>
<dbReference type="Proteomes" id="UP001444146">
    <property type="component" value="Unassembled WGS sequence"/>
</dbReference>
<dbReference type="InterPro" id="IPR027444">
    <property type="entry name" value="H-NS_C_dom"/>
</dbReference>
<dbReference type="Gene3D" id="1.10.287.1050">
    <property type="entry name" value="H-NS histone-like proteins"/>
    <property type="match status" value="1"/>
</dbReference>
<comment type="subcellular location">
    <subcellularLocation>
        <location evidence="1">Cytoplasm</location>
        <location evidence="1">Nucleoid</location>
    </subcellularLocation>
</comment>
<keyword evidence="3" id="KW-0963">Cytoplasm</keyword>
<proteinExistence type="inferred from homology"/>
<dbReference type="NCBIfam" id="NF007656">
    <property type="entry name" value="PRK10328.1"/>
    <property type="match status" value="1"/>
</dbReference>
<dbReference type="InterPro" id="IPR054180">
    <property type="entry name" value="H-NS-like_N"/>
</dbReference>
<dbReference type="PANTHER" id="PTHR38097">
    <property type="match status" value="1"/>
</dbReference>
<evidence type="ECO:0000256" key="3">
    <source>
        <dbReference type="ARBA" id="ARBA00022490"/>
    </source>
</evidence>
<evidence type="ECO:0000256" key="4">
    <source>
        <dbReference type="ARBA" id="ARBA00023125"/>
    </source>
</evidence>
<evidence type="ECO:0000256" key="2">
    <source>
        <dbReference type="ARBA" id="ARBA00010610"/>
    </source>
</evidence>
<dbReference type="PANTHER" id="PTHR38097:SF2">
    <property type="entry name" value="DNA-BINDING PROTEIN STPA"/>
    <property type="match status" value="1"/>
</dbReference>
<dbReference type="PIRSF" id="PIRSF002096">
    <property type="entry name" value="HnS"/>
    <property type="match status" value="1"/>
</dbReference>
<dbReference type="SUPFAM" id="SSF81273">
    <property type="entry name" value="H-NS histone-like proteins"/>
    <property type="match status" value="2"/>
</dbReference>
<dbReference type="InterPro" id="IPR037150">
    <property type="entry name" value="H-NS_C_dom_sf"/>
</dbReference>
<evidence type="ECO:0000313" key="7">
    <source>
        <dbReference type="EMBL" id="MEO3990763.1"/>
    </source>
</evidence>
<dbReference type="InterPro" id="IPR001801">
    <property type="entry name" value="Histone_HNS"/>
</dbReference>